<proteinExistence type="predicted"/>
<accession>A0A562IZK5</accession>
<dbReference type="OrthoDB" id="7862241at2"/>
<reference evidence="1 2" key="1">
    <citation type="submission" date="2019-07" db="EMBL/GenBank/DDBJ databases">
        <title>Genomic Encyclopedia of Type Strains, Phase I: the one thousand microbial genomes (KMG-I) project.</title>
        <authorList>
            <person name="Kyrpides N."/>
        </authorList>
    </citation>
    <scope>NUCLEOTIDE SEQUENCE [LARGE SCALE GENOMIC DNA]</scope>
    <source>
        <strain evidence="1 2">DSM 375</strain>
    </source>
</reference>
<dbReference type="Proteomes" id="UP000319627">
    <property type="component" value="Unassembled WGS sequence"/>
</dbReference>
<keyword evidence="2" id="KW-1185">Reference proteome</keyword>
<comment type="caution">
    <text evidence="1">The sequence shown here is derived from an EMBL/GenBank/DDBJ whole genome shotgun (WGS) entry which is preliminary data.</text>
</comment>
<dbReference type="AlphaFoldDB" id="A0A562IZK5"/>
<dbReference type="EMBL" id="VLKG01000003">
    <property type="protein sequence ID" value="TWH76283.1"/>
    <property type="molecule type" value="Genomic_DNA"/>
</dbReference>
<sequence>MKDAGQVAHWVAEYPLNPTEIDCAVAVKLKILDGKCKMPPSEKVVMALLYDCISHLPGERLPASMRDLIAQVGPQPDEPQKLSIYEQRVLAETIISRPIMKTFKARIRTQGLLDPQDLEDSE</sequence>
<organism evidence="1 2">
    <name type="scientific">Azomonas agilis</name>
    <dbReference type="NCBI Taxonomy" id="116849"/>
    <lineage>
        <taxon>Bacteria</taxon>
        <taxon>Pseudomonadati</taxon>
        <taxon>Pseudomonadota</taxon>
        <taxon>Gammaproteobacteria</taxon>
        <taxon>Pseudomonadales</taxon>
        <taxon>Pseudomonadaceae</taxon>
        <taxon>Azomonas</taxon>
    </lineage>
</organism>
<name>A0A562IZK5_9GAMM</name>
<protein>
    <submittedName>
        <fullName evidence="1">Uncharacterized protein</fullName>
    </submittedName>
</protein>
<dbReference type="RefSeq" id="WP_144570930.1">
    <property type="nucleotide sequence ID" value="NZ_VLKG01000003.1"/>
</dbReference>
<evidence type="ECO:0000313" key="1">
    <source>
        <dbReference type="EMBL" id="TWH76283.1"/>
    </source>
</evidence>
<evidence type="ECO:0000313" key="2">
    <source>
        <dbReference type="Proteomes" id="UP000319627"/>
    </source>
</evidence>
<gene>
    <name evidence="1" type="ORF">LX59_01206</name>
</gene>